<gene>
    <name evidence="1" type="ORF">J437_LFUL008891</name>
</gene>
<reference evidence="1" key="1">
    <citation type="submission" date="2013-04" db="EMBL/GenBank/DDBJ databases">
        <authorList>
            <person name="Qu J."/>
            <person name="Murali S.C."/>
            <person name="Bandaranaike D."/>
            <person name="Bellair M."/>
            <person name="Blankenburg K."/>
            <person name="Chao H."/>
            <person name="Dinh H."/>
            <person name="Doddapaneni H."/>
            <person name="Downs B."/>
            <person name="Dugan-Rocha S."/>
            <person name="Elkadiri S."/>
            <person name="Gnanaolivu R.D."/>
            <person name="Hernandez B."/>
            <person name="Javaid M."/>
            <person name="Jayaseelan J.C."/>
            <person name="Lee S."/>
            <person name="Li M."/>
            <person name="Ming W."/>
            <person name="Munidasa M."/>
            <person name="Muniz J."/>
            <person name="Nguyen L."/>
            <person name="Ongeri F."/>
            <person name="Osuji N."/>
            <person name="Pu L.-L."/>
            <person name="Puazo M."/>
            <person name="Qu C."/>
            <person name="Quiroz J."/>
            <person name="Raj R."/>
            <person name="Weissenberger G."/>
            <person name="Xin Y."/>
            <person name="Zou X."/>
            <person name="Han Y."/>
            <person name="Richards S."/>
            <person name="Worley K."/>
            <person name="Muzny D."/>
            <person name="Gibbs R."/>
        </authorList>
    </citation>
    <scope>NUCLEOTIDE SEQUENCE</scope>
    <source>
        <strain evidence="1">Sampled in the wild</strain>
    </source>
</reference>
<evidence type="ECO:0000313" key="2">
    <source>
        <dbReference type="Proteomes" id="UP000792457"/>
    </source>
</evidence>
<dbReference type="EMBL" id="KZ308584">
    <property type="protein sequence ID" value="KAG8231970.1"/>
    <property type="molecule type" value="Genomic_DNA"/>
</dbReference>
<dbReference type="AlphaFoldDB" id="A0A8K0KBQ4"/>
<dbReference type="OrthoDB" id="10060618at2759"/>
<keyword evidence="2" id="KW-1185">Reference proteome</keyword>
<organism evidence="1 2">
    <name type="scientific">Ladona fulva</name>
    <name type="common">Scarce chaser dragonfly</name>
    <name type="synonym">Libellula fulva</name>
    <dbReference type="NCBI Taxonomy" id="123851"/>
    <lineage>
        <taxon>Eukaryota</taxon>
        <taxon>Metazoa</taxon>
        <taxon>Ecdysozoa</taxon>
        <taxon>Arthropoda</taxon>
        <taxon>Hexapoda</taxon>
        <taxon>Insecta</taxon>
        <taxon>Pterygota</taxon>
        <taxon>Palaeoptera</taxon>
        <taxon>Odonata</taxon>
        <taxon>Epiprocta</taxon>
        <taxon>Anisoptera</taxon>
        <taxon>Libelluloidea</taxon>
        <taxon>Libellulidae</taxon>
        <taxon>Ladona</taxon>
    </lineage>
</organism>
<dbReference type="Proteomes" id="UP000792457">
    <property type="component" value="Unassembled WGS sequence"/>
</dbReference>
<proteinExistence type="predicted"/>
<name>A0A8K0KBQ4_LADFU</name>
<accession>A0A8K0KBQ4</accession>
<sequence>MALLFKGIPLLQIICSRQFRQRANAEGTLTQYKHDEAFPQTVRDATTLIYEHLSRKELLERCLGGFTWNNKNFNSFLWRIA</sequence>
<protein>
    <submittedName>
        <fullName evidence="1">Uncharacterized protein</fullName>
    </submittedName>
</protein>
<evidence type="ECO:0000313" key="1">
    <source>
        <dbReference type="EMBL" id="KAG8231970.1"/>
    </source>
</evidence>
<comment type="caution">
    <text evidence="1">The sequence shown here is derived from an EMBL/GenBank/DDBJ whole genome shotgun (WGS) entry which is preliminary data.</text>
</comment>
<reference evidence="1" key="2">
    <citation type="submission" date="2017-10" db="EMBL/GenBank/DDBJ databases">
        <title>Ladona fulva Genome sequencing and assembly.</title>
        <authorList>
            <person name="Murali S."/>
            <person name="Richards S."/>
            <person name="Bandaranaike D."/>
            <person name="Bellair M."/>
            <person name="Blankenburg K."/>
            <person name="Chao H."/>
            <person name="Dinh H."/>
            <person name="Doddapaneni H."/>
            <person name="Dugan-Rocha S."/>
            <person name="Elkadiri S."/>
            <person name="Gnanaolivu R."/>
            <person name="Hernandez B."/>
            <person name="Skinner E."/>
            <person name="Javaid M."/>
            <person name="Lee S."/>
            <person name="Li M."/>
            <person name="Ming W."/>
            <person name="Munidasa M."/>
            <person name="Muniz J."/>
            <person name="Nguyen L."/>
            <person name="Hughes D."/>
            <person name="Osuji N."/>
            <person name="Pu L.-L."/>
            <person name="Puazo M."/>
            <person name="Qu C."/>
            <person name="Quiroz J."/>
            <person name="Raj R."/>
            <person name="Weissenberger G."/>
            <person name="Xin Y."/>
            <person name="Zou X."/>
            <person name="Han Y."/>
            <person name="Worley K."/>
            <person name="Muzny D."/>
            <person name="Gibbs R."/>
        </authorList>
    </citation>
    <scope>NUCLEOTIDE SEQUENCE</scope>
    <source>
        <strain evidence="1">Sampled in the wild</strain>
    </source>
</reference>